<dbReference type="Proteomes" id="UP000595437">
    <property type="component" value="Chromosome 8"/>
</dbReference>
<gene>
    <name evidence="2" type="ORF">FKW44_012923</name>
</gene>
<evidence type="ECO:0000313" key="2">
    <source>
        <dbReference type="EMBL" id="QQP51524.1"/>
    </source>
</evidence>
<reference evidence="3" key="1">
    <citation type="submission" date="2021-01" db="EMBL/GenBank/DDBJ databases">
        <title>Caligus Genome Assembly.</title>
        <authorList>
            <person name="Gallardo-Escarate C."/>
        </authorList>
    </citation>
    <scope>NUCLEOTIDE SEQUENCE [LARGE SCALE GENOMIC DNA]</scope>
</reference>
<keyword evidence="3" id="KW-1185">Reference proteome</keyword>
<feature type="region of interest" description="Disordered" evidence="1">
    <location>
        <begin position="1"/>
        <end position="22"/>
    </location>
</feature>
<dbReference type="AlphaFoldDB" id="A0A7T8HKC4"/>
<proteinExistence type="predicted"/>
<name>A0A7T8HKC4_CALRO</name>
<dbReference type="EMBL" id="CP045897">
    <property type="protein sequence ID" value="QQP51524.1"/>
    <property type="molecule type" value="Genomic_DNA"/>
</dbReference>
<accession>A0A7T8HKC4</accession>
<evidence type="ECO:0000256" key="1">
    <source>
        <dbReference type="SAM" id="MobiDB-lite"/>
    </source>
</evidence>
<sequence length="124" mass="13987">MSYGVKLHSEKKPIKAAPQRPKQAGNNWIYDTINKYFDVIVEDDESEESESCSSEEESSDLEIEDFETIISSRNNYALQKTKSSAKLRSMVSSLMVEKSISVDSMGTFKNNLNSYLQKSKSVVS</sequence>
<protein>
    <submittedName>
        <fullName evidence="2">Uncharacterized protein</fullName>
    </submittedName>
</protein>
<evidence type="ECO:0000313" key="3">
    <source>
        <dbReference type="Proteomes" id="UP000595437"/>
    </source>
</evidence>
<dbReference type="OrthoDB" id="10688666at2759"/>
<organism evidence="2 3">
    <name type="scientific">Caligus rogercresseyi</name>
    <name type="common">Sea louse</name>
    <dbReference type="NCBI Taxonomy" id="217165"/>
    <lineage>
        <taxon>Eukaryota</taxon>
        <taxon>Metazoa</taxon>
        <taxon>Ecdysozoa</taxon>
        <taxon>Arthropoda</taxon>
        <taxon>Crustacea</taxon>
        <taxon>Multicrustacea</taxon>
        <taxon>Hexanauplia</taxon>
        <taxon>Copepoda</taxon>
        <taxon>Siphonostomatoida</taxon>
        <taxon>Caligidae</taxon>
        <taxon>Caligus</taxon>
    </lineage>
</organism>